<keyword evidence="1" id="KW-0472">Membrane</keyword>
<feature type="transmembrane region" description="Helical" evidence="1">
    <location>
        <begin position="81"/>
        <end position="101"/>
    </location>
</feature>
<comment type="caution">
    <text evidence="2">The sequence shown here is derived from an EMBL/GenBank/DDBJ whole genome shotgun (WGS) entry which is preliminary data.</text>
</comment>
<feature type="transmembrane region" description="Helical" evidence="1">
    <location>
        <begin position="178"/>
        <end position="204"/>
    </location>
</feature>
<organism evidence="2">
    <name type="scientific">Actinoplanes campanulatus</name>
    <dbReference type="NCBI Taxonomy" id="113559"/>
    <lineage>
        <taxon>Bacteria</taxon>
        <taxon>Bacillati</taxon>
        <taxon>Actinomycetota</taxon>
        <taxon>Actinomycetes</taxon>
        <taxon>Micromonosporales</taxon>
        <taxon>Micromonosporaceae</taxon>
        <taxon>Actinoplanes</taxon>
    </lineage>
</organism>
<feature type="transmembrane region" description="Helical" evidence="1">
    <location>
        <begin position="529"/>
        <end position="551"/>
    </location>
</feature>
<feature type="transmembrane region" description="Helical" evidence="1">
    <location>
        <begin position="471"/>
        <end position="491"/>
    </location>
</feature>
<feature type="transmembrane region" description="Helical" evidence="1">
    <location>
        <begin position="313"/>
        <end position="332"/>
    </location>
</feature>
<proteinExistence type="predicted"/>
<evidence type="ECO:0000256" key="1">
    <source>
        <dbReference type="SAM" id="Phobius"/>
    </source>
</evidence>
<feature type="transmembrane region" description="Helical" evidence="1">
    <location>
        <begin position="211"/>
        <end position="235"/>
    </location>
</feature>
<protein>
    <recommendedName>
        <fullName evidence="3">Integral membrane protein</fullName>
    </recommendedName>
</protein>
<name>A0ABQ3WVE2_9ACTN</name>
<dbReference type="EMBL" id="BOMF01000145">
    <property type="protein sequence ID" value="GID50266.1"/>
    <property type="molecule type" value="Genomic_DNA"/>
</dbReference>
<feature type="transmembrane region" description="Helical" evidence="1">
    <location>
        <begin position="503"/>
        <end position="523"/>
    </location>
</feature>
<keyword evidence="1" id="KW-1133">Transmembrane helix</keyword>
<evidence type="ECO:0008006" key="3">
    <source>
        <dbReference type="Google" id="ProtNLM"/>
    </source>
</evidence>
<accession>A0ABQ3WVE2</accession>
<reference evidence="2" key="1">
    <citation type="submission" date="2021-01" db="EMBL/GenBank/DDBJ databases">
        <title>Whole genome shotgun sequence of Actinoplanes capillaceus NBRC 16408.</title>
        <authorList>
            <person name="Komaki H."/>
            <person name="Tamura T."/>
        </authorList>
    </citation>
    <scope>NUCLEOTIDE SEQUENCE [LARGE SCALE GENOMIC DNA]</scope>
    <source>
        <strain evidence="2">NBRC 16408</strain>
    </source>
</reference>
<keyword evidence="1" id="KW-0812">Transmembrane</keyword>
<sequence>MAHMISLTRLTRWALRTAARRWPAELREELYREWEAELAYLETRPGSAARRLGFALSLLASPPARDAAGVPRGWAEARPGIGPVAALFLVALIGAGLPGLAGQFLSLLLDSLAIDPGGTDRLVDGAVRALWCLPMAWWLGRRLPMSRTGRFGAATPAVLAPLAVLPALPAPATPGMGLMALSSTTVVGALAWTALTSFTGWAGVRSGRAGALVLIAGVPMAAVATTALSTIPVLARYGWDAAVASMLMGDWAGMYEPGTDWFVLTGWTFPVYLVYGWFAVLYGLRAATAPERPVRLREPAAAETPGQAPARPAVARAAGLTAVVAGVLAWAYTVTCLSPAMDDWSAVAPMPGGDGEIYLWVAELRWAAVLLAALGTLVATASTRAAVVLGVGLLAVESMLLNLPMTGASGLRIALLAAAVVIAVSWTAAGRAAGPALIRRRTTTAAIVAAGCGPLLFAQSTPPENHPFMPWGLPITTVGVAIGLTLLGTVTAAATSRHRPHPVLIVLLTGLPVIVLLAAGAGLRGGAGLADLGAPGIFLGLPLAVVVTALLRRHRPRRRGRTAALWTALTAGAVVATVPLLLAAAMMLAFVAELLFQIDGTSYPADGISVLPGALVLLLPMATVLAGKADGAVAGAPAPQPVRGTSG</sequence>
<feature type="transmembrane region" description="Helical" evidence="1">
    <location>
        <begin position="386"/>
        <end position="405"/>
    </location>
</feature>
<feature type="transmembrane region" description="Helical" evidence="1">
    <location>
        <begin position="442"/>
        <end position="459"/>
    </location>
</feature>
<feature type="transmembrane region" description="Helical" evidence="1">
    <location>
        <begin position="563"/>
        <end position="596"/>
    </location>
</feature>
<evidence type="ECO:0000313" key="2">
    <source>
        <dbReference type="EMBL" id="GID50266.1"/>
    </source>
</evidence>
<feature type="transmembrane region" description="Helical" evidence="1">
    <location>
        <begin position="121"/>
        <end position="139"/>
    </location>
</feature>
<feature type="transmembrane region" description="Helical" evidence="1">
    <location>
        <begin position="261"/>
        <end position="284"/>
    </location>
</feature>
<feature type="transmembrane region" description="Helical" evidence="1">
    <location>
        <begin position="608"/>
        <end position="627"/>
    </location>
</feature>
<feature type="transmembrane region" description="Helical" evidence="1">
    <location>
        <begin position="411"/>
        <end position="430"/>
    </location>
</feature>
<feature type="transmembrane region" description="Helical" evidence="1">
    <location>
        <begin position="357"/>
        <end position="379"/>
    </location>
</feature>
<feature type="transmembrane region" description="Helical" evidence="1">
    <location>
        <begin position="151"/>
        <end position="172"/>
    </location>
</feature>
<gene>
    <name evidence="2" type="ORF">Aca07nite_75410</name>
</gene>